<dbReference type="InterPro" id="IPR036388">
    <property type="entry name" value="WH-like_DNA-bd_sf"/>
</dbReference>
<evidence type="ECO:0000256" key="2">
    <source>
        <dbReference type="ARBA" id="ARBA00023015"/>
    </source>
</evidence>
<dbReference type="EMBL" id="AP022871">
    <property type="protein sequence ID" value="BCB83168.1"/>
    <property type="molecule type" value="Genomic_DNA"/>
</dbReference>
<dbReference type="SMART" id="SM00862">
    <property type="entry name" value="Trans_reg_C"/>
    <property type="match status" value="1"/>
</dbReference>
<dbReference type="InterPro" id="IPR001867">
    <property type="entry name" value="OmpR/PhoB-type_DNA-bd"/>
</dbReference>
<keyword evidence="8" id="KW-1185">Reference proteome</keyword>
<gene>
    <name evidence="7" type="ORF">Psuf_004810</name>
</gene>
<dbReference type="GO" id="GO:0000976">
    <property type="term" value="F:transcription cis-regulatory region binding"/>
    <property type="evidence" value="ECO:0007669"/>
    <property type="project" value="TreeGrafter"/>
</dbReference>
<dbReference type="GO" id="GO:0000156">
    <property type="term" value="F:phosphorelay response regulator activity"/>
    <property type="evidence" value="ECO:0007669"/>
    <property type="project" value="TreeGrafter"/>
</dbReference>
<keyword evidence="1" id="KW-0597">Phosphoprotein</keyword>
<accession>A0A6F8YB09</accession>
<evidence type="ECO:0000256" key="5">
    <source>
        <dbReference type="PROSITE-ProRule" id="PRU01091"/>
    </source>
</evidence>
<dbReference type="KEGG" id="psuu:Psuf_004810"/>
<dbReference type="InterPro" id="IPR016032">
    <property type="entry name" value="Sig_transdc_resp-reg_C-effctor"/>
</dbReference>
<dbReference type="AlphaFoldDB" id="A0A6F8YB09"/>
<proteinExistence type="predicted"/>
<dbReference type="PROSITE" id="PS51755">
    <property type="entry name" value="OMPR_PHOB"/>
    <property type="match status" value="1"/>
</dbReference>
<dbReference type="SUPFAM" id="SSF46894">
    <property type="entry name" value="C-terminal effector domain of the bipartite response regulators"/>
    <property type="match status" value="1"/>
</dbReference>
<dbReference type="Pfam" id="PF00486">
    <property type="entry name" value="Trans_reg_C"/>
    <property type="match status" value="1"/>
</dbReference>
<keyword evidence="2" id="KW-0805">Transcription regulation</keyword>
<evidence type="ECO:0000259" key="6">
    <source>
        <dbReference type="PROSITE" id="PS51755"/>
    </source>
</evidence>
<dbReference type="GO" id="GO:0005829">
    <property type="term" value="C:cytosol"/>
    <property type="evidence" value="ECO:0007669"/>
    <property type="project" value="TreeGrafter"/>
</dbReference>
<organism evidence="7 8">
    <name type="scientific">Phytohabitans suffuscus</name>
    <dbReference type="NCBI Taxonomy" id="624315"/>
    <lineage>
        <taxon>Bacteria</taxon>
        <taxon>Bacillati</taxon>
        <taxon>Actinomycetota</taxon>
        <taxon>Actinomycetes</taxon>
        <taxon>Micromonosporales</taxon>
        <taxon>Micromonosporaceae</taxon>
    </lineage>
</organism>
<reference evidence="7 8" key="2">
    <citation type="submission" date="2020-03" db="EMBL/GenBank/DDBJ databases">
        <authorList>
            <person name="Ichikawa N."/>
            <person name="Kimura A."/>
            <person name="Kitahashi Y."/>
            <person name="Uohara A."/>
        </authorList>
    </citation>
    <scope>NUCLEOTIDE SEQUENCE [LARGE SCALE GENOMIC DNA]</scope>
    <source>
        <strain evidence="7 8">NBRC 105367</strain>
    </source>
</reference>
<protein>
    <recommendedName>
        <fullName evidence="6">OmpR/PhoB-type domain-containing protein</fullName>
    </recommendedName>
</protein>
<dbReference type="Proteomes" id="UP000503011">
    <property type="component" value="Chromosome"/>
</dbReference>
<evidence type="ECO:0000313" key="7">
    <source>
        <dbReference type="EMBL" id="BCB83168.1"/>
    </source>
</evidence>
<dbReference type="InterPro" id="IPR039420">
    <property type="entry name" value="WalR-like"/>
</dbReference>
<dbReference type="GO" id="GO:0006355">
    <property type="term" value="P:regulation of DNA-templated transcription"/>
    <property type="evidence" value="ECO:0007669"/>
    <property type="project" value="InterPro"/>
</dbReference>
<keyword evidence="4" id="KW-0804">Transcription</keyword>
<feature type="DNA-binding region" description="OmpR/PhoB-type" evidence="5">
    <location>
        <begin position="62"/>
        <end position="156"/>
    </location>
</feature>
<sequence>MVRLSLNRPGLGAAATSRADRVRVVVRRGSRGGGVHVTLAGWANPASVPRLMRALRSLSAAHTSLVAGDTLRIYPGARVVKRGEEVLDLTRREFDLLLFFVEHPRRVFTRAQLLSFVWGHVYTSQRNIDVHIRRLRAKTGQPVVATVYRVGYRLHEDTVATVIRET</sequence>
<evidence type="ECO:0000256" key="1">
    <source>
        <dbReference type="ARBA" id="ARBA00022553"/>
    </source>
</evidence>
<name>A0A6F8YB09_9ACTN</name>
<dbReference type="GO" id="GO:0032993">
    <property type="term" value="C:protein-DNA complex"/>
    <property type="evidence" value="ECO:0007669"/>
    <property type="project" value="TreeGrafter"/>
</dbReference>
<evidence type="ECO:0000256" key="3">
    <source>
        <dbReference type="ARBA" id="ARBA00023125"/>
    </source>
</evidence>
<evidence type="ECO:0000256" key="4">
    <source>
        <dbReference type="ARBA" id="ARBA00023163"/>
    </source>
</evidence>
<evidence type="ECO:0000313" key="8">
    <source>
        <dbReference type="Proteomes" id="UP000503011"/>
    </source>
</evidence>
<keyword evidence="3 5" id="KW-0238">DNA-binding</keyword>
<reference evidence="7 8" key="1">
    <citation type="submission" date="2020-03" db="EMBL/GenBank/DDBJ databases">
        <title>Whole genome shotgun sequence of Phytohabitans suffuscus NBRC 105367.</title>
        <authorList>
            <person name="Komaki H."/>
            <person name="Tamura T."/>
        </authorList>
    </citation>
    <scope>NUCLEOTIDE SEQUENCE [LARGE SCALE GENOMIC DNA]</scope>
    <source>
        <strain evidence="7 8">NBRC 105367</strain>
    </source>
</reference>
<dbReference type="PANTHER" id="PTHR48111:SF4">
    <property type="entry name" value="DNA-BINDING DUAL TRANSCRIPTIONAL REGULATOR OMPR"/>
    <property type="match status" value="1"/>
</dbReference>
<dbReference type="PANTHER" id="PTHR48111">
    <property type="entry name" value="REGULATOR OF RPOS"/>
    <property type="match status" value="1"/>
</dbReference>
<dbReference type="Gene3D" id="1.10.10.10">
    <property type="entry name" value="Winged helix-like DNA-binding domain superfamily/Winged helix DNA-binding domain"/>
    <property type="match status" value="1"/>
</dbReference>
<feature type="domain" description="OmpR/PhoB-type" evidence="6">
    <location>
        <begin position="62"/>
        <end position="156"/>
    </location>
</feature>
<dbReference type="CDD" id="cd00383">
    <property type="entry name" value="trans_reg_C"/>
    <property type="match status" value="1"/>
</dbReference>